<keyword evidence="6 19" id="KW-0863">Zinc-finger</keyword>
<evidence type="ECO:0000259" key="24">
    <source>
        <dbReference type="PROSITE" id="PS50119"/>
    </source>
</evidence>
<evidence type="ECO:0000256" key="20">
    <source>
        <dbReference type="RuleBase" id="RU000687"/>
    </source>
</evidence>
<keyword evidence="15" id="KW-0325">Glycoprotein</keyword>
<dbReference type="InterPro" id="IPR001870">
    <property type="entry name" value="B30.2/SPRY"/>
</dbReference>
<feature type="transmembrane region" description="Helical" evidence="20">
    <location>
        <begin position="298"/>
        <end position="316"/>
    </location>
</feature>
<dbReference type="PRINTS" id="PR01407">
    <property type="entry name" value="BUTYPHLNCDUF"/>
</dbReference>
<evidence type="ECO:0000256" key="8">
    <source>
        <dbReference type="ARBA" id="ARBA00022859"/>
    </source>
</evidence>
<evidence type="ECO:0000256" key="6">
    <source>
        <dbReference type="ARBA" id="ARBA00022771"/>
    </source>
</evidence>
<evidence type="ECO:0000256" key="7">
    <source>
        <dbReference type="ARBA" id="ARBA00022833"/>
    </source>
</evidence>
<comment type="caution">
    <text evidence="26">The sequence shown here is derived from an EMBL/GenBank/DDBJ whole genome shotgun (WGS) entry which is preliminary data.</text>
</comment>
<evidence type="ECO:0000256" key="11">
    <source>
        <dbReference type="ARBA" id="ARBA00023065"/>
    </source>
</evidence>
<accession>A0A9N7UVW2</accession>
<dbReference type="InterPro" id="IPR051051">
    <property type="entry name" value="E3_ubiq-ligase_TRIM/RNF"/>
</dbReference>
<protein>
    <submittedName>
        <fullName evidence="26">Uncharacterized protein</fullName>
    </submittedName>
</protein>
<feature type="domain" description="B box-type" evidence="24">
    <location>
        <begin position="476"/>
        <end position="516"/>
    </location>
</feature>
<evidence type="ECO:0000256" key="12">
    <source>
        <dbReference type="ARBA" id="ARBA00023136"/>
    </source>
</evidence>
<keyword evidence="9 20" id="KW-1133">Transmembrane helix</keyword>
<evidence type="ECO:0000256" key="19">
    <source>
        <dbReference type="PROSITE-ProRule" id="PRU00024"/>
    </source>
</evidence>
<keyword evidence="7" id="KW-0862">Zinc</keyword>
<dbReference type="InterPro" id="IPR006574">
    <property type="entry name" value="PRY"/>
</dbReference>
<dbReference type="InterPro" id="IPR000315">
    <property type="entry name" value="Znf_B-box"/>
</dbReference>
<dbReference type="InterPro" id="IPR018000">
    <property type="entry name" value="Neurotransmitter_ion_chnl_CS"/>
</dbReference>
<comment type="subcellular location">
    <subcellularLocation>
        <location evidence="18">Synaptic cell membrane</location>
        <topology evidence="18">Multi-pass membrane protein</topology>
    </subcellularLocation>
</comment>
<dbReference type="PANTHER" id="PTHR25465:SF32">
    <property type="entry name" value="BLOODTHIRSTY-RELATED GENE FAMILY, MEMBER 16 ISOFORM X1-RELATED"/>
    <property type="match status" value="1"/>
</dbReference>
<dbReference type="InterPro" id="IPR036719">
    <property type="entry name" value="Neuro-gated_channel_TM_sf"/>
</dbReference>
<sequence length="1091" mass="123038">MCVEQQALNGQRTSALQQHRVAAAASSASSSSEMKLLCYESMAALLLLLPVCRAAHGRFAQKLLNDLFSNYTNALRPVEDTDHIINVTLQITLSQIIDMDERNQILTTYLWIRQVWMDAYLTWDKDDYDGLDTIRIPSSYVWRPDIVLYNSADDEFSSSMETNVVLRHDGQVMWDQPAITKSSCSVDVAFFPFDLQECHLTFGSWTYNGNQMDLSNALDSADLSDFVSNVEWEVLGMPAKKNVILYGCCSDPYPDITFTLHLKRRASFYIFNLLIPCMMISFLAPLGFYLPADSGEKVSLGVTVLLALTVFQLLVAESMPPSESVPLIAQNPRVHMAASSYRLSQDQFVCPICLDVLTDPVATPCGHNFCKSCITQHWAVNTPCRCPMCKEVFYSRPELRVNTLISQMAAQFRQTQPEPTRVAAEEVSCDVCTGTKLGALKSCLVCLASYCGTHLEPHLTVLGLKKHQLIHPVGNLQVRMCMKHDKPLELYCKIDQMCVCMLCMVLDHKTHNVVPVKTEYQEKKNELDEKEAEIQQMIQKREVMIGQLKHSVEVSNESANTEKEQGLQVFAALKEPIDRSLAEFIETIDNKHRPIEKQTKGLVADLEQEMFDLKKKSEELKQLSCSEDHFQFLQTFSSLKEAKDWTGVSIRQPSYKGTVAAAVAELEEALNKEMQVFFEAELKRVQQYATNVTLDPETANPWLLVSDDRKQVTFGELNKNLPDNPKRFSYYASVLSKNSFSSGRFYFEVLVEGKTKWDLGVASESVDRKGQITLSPLNGYWTVSLRNGNEYKAFAESRVCLRLKSVPKKVGVFVDYEDGLVSLYDVDTAAVLYSFTGCSFTDKLFVFFNPCNRKYYIATMTMVTASTALTIFIMNIHHCGPEARPVPPWAERFILNHLARICFVSEVGENCFGRTSSNKQPLSQDESEAPSANGNNRGANWDVNGQAWGGRGEEGGSGESSKVRQDLTNQKAWKEDLLVTIDHSKEEGAAGGGEEQGDEKNHLCGEEDLVEEQKGGEVLKNRREILVKCICQHQGLCKNVEYIANSYQDQRAAQLRIGEWRKVAKVLDRFFMWLFFIMVFFMSILILGKAI</sequence>
<keyword evidence="10" id="KW-0770">Synapse</keyword>
<dbReference type="Pfam" id="PF00622">
    <property type="entry name" value="SPRY"/>
    <property type="match status" value="1"/>
</dbReference>
<keyword evidence="12 20" id="KW-0472">Membrane</keyword>
<dbReference type="FunFam" id="2.70.170.10:FF:000010">
    <property type="entry name" value="neuronal acetylcholine receptor subunit alpha-9"/>
    <property type="match status" value="1"/>
</dbReference>
<dbReference type="SMART" id="SM00184">
    <property type="entry name" value="RING"/>
    <property type="match status" value="1"/>
</dbReference>
<feature type="transmembrane region" description="Helical" evidence="20">
    <location>
        <begin position="1070"/>
        <end position="1088"/>
    </location>
</feature>
<evidence type="ECO:0000256" key="9">
    <source>
        <dbReference type="ARBA" id="ARBA00022989"/>
    </source>
</evidence>
<evidence type="ECO:0000256" key="2">
    <source>
        <dbReference type="ARBA" id="ARBA00022475"/>
    </source>
</evidence>
<evidence type="ECO:0000256" key="17">
    <source>
        <dbReference type="ARBA" id="ARBA00023303"/>
    </source>
</evidence>
<dbReference type="Pfam" id="PF13765">
    <property type="entry name" value="PRY"/>
    <property type="match status" value="1"/>
</dbReference>
<dbReference type="Gene3D" id="1.20.58.390">
    <property type="entry name" value="Neurotransmitter-gated ion-channel transmembrane domain"/>
    <property type="match status" value="2"/>
</dbReference>
<dbReference type="PROSITE" id="PS50119">
    <property type="entry name" value="ZF_BBOX"/>
    <property type="match status" value="1"/>
</dbReference>
<keyword evidence="3" id="KW-0399">Innate immunity</keyword>
<proteinExistence type="inferred from homology"/>
<dbReference type="InterPro" id="IPR006201">
    <property type="entry name" value="Neur_channel"/>
</dbReference>
<keyword evidence="5" id="KW-0479">Metal-binding</keyword>
<dbReference type="GO" id="GO:0045087">
    <property type="term" value="P:innate immune response"/>
    <property type="evidence" value="ECO:0007669"/>
    <property type="project" value="UniProtKB-KW"/>
</dbReference>
<evidence type="ECO:0000256" key="1">
    <source>
        <dbReference type="ARBA" id="ARBA00022448"/>
    </source>
</evidence>
<dbReference type="SMART" id="SM00336">
    <property type="entry name" value="BBOX"/>
    <property type="match status" value="1"/>
</dbReference>
<feature type="domain" description="B30.2/SPRY" evidence="25">
    <location>
        <begin position="672"/>
        <end position="866"/>
    </location>
</feature>
<keyword evidence="11 20" id="KW-0406">Ion transport</keyword>
<feature type="domain" description="RING-type" evidence="23">
    <location>
        <begin position="350"/>
        <end position="390"/>
    </location>
</feature>
<dbReference type="SMART" id="SM00449">
    <property type="entry name" value="SPRY"/>
    <property type="match status" value="1"/>
</dbReference>
<dbReference type="GO" id="GO:0022848">
    <property type="term" value="F:acetylcholine-gated monoatomic cation-selective channel activity"/>
    <property type="evidence" value="ECO:0007669"/>
    <property type="project" value="InterPro"/>
</dbReference>
<evidence type="ECO:0000256" key="16">
    <source>
        <dbReference type="ARBA" id="ARBA00023286"/>
    </source>
</evidence>
<evidence type="ECO:0000313" key="27">
    <source>
        <dbReference type="Proteomes" id="UP001153269"/>
    </source>
</evidence>
<dbReference type="EMBL" id="CADEAL010002071">
    <property type="protein sequence ID" value="CAB1437791.1"/>
    <property type="molecule type" value="Genomic_DNA"/>
</dbReference>
<dbReference type="InterPro" id="IPR013083">
    <property type="entry name" value="Znf_RING/FYVE/PHD"/>
</dbReference>
<dbReference type="Gene3D" id="4.10.830.40">
    <property type="match status" value="1"/>
</dbReference>
<feature type="transmembrane region" description="Helical" evidence="20">
    <location>
        <begin position="268"/>
        <end position="291"/>
    </location>
</feature>
<name>A0A9N7UVW2_PLEPL</name>
<dbReference type="SMART" id="SM00589">
    <property type="entry name" value="PRY"/>
    <property type="match status" value="1"/>
</dbReference>
<dbReference type="SUPFAM" id="SSF57845">
    <property type="entry name" value="B-box zinc-binding domain"/>
    <property type="match status" value="1"/>
</dbReference>
<keyword evidence="16" id="KW-1071">Ligand-gated ion channel</keyword>
<evidence type="ECO:0000256" key="21">
    <source>
        <dbReference type="SAM" id="Coils"/>
    </source>
</evidence>
<comment type="caution">
    <text evidence="20">Lacks conserved residue(s) required for the propagation of feature annotation.</text>
</comment>
<dbReference type="Pfam" id="PF13445">
    <property type="entry name" value="zf-RING_UBOX"/>
    <property type="match status" value="1"/>
</dbReference>
<dbReference type="Pfam" id="PF02932">
    <property type="entry name" value="Neur_chan_memb"/>
    <property type="match status" value="2"/>
</dbReference>
<dbReference type="SUPFAM" id="SSF49899">
    <property type="entry name" value="Concanavalin A-like lectins/glucanases"/>
    <property type="match status" value="1"/>
</dbReference>
<feature type="coiled-coil region" evidence="21">
    <location>
        <begin position="517"/>
        <end position="547"/>
    </location>
</feature>
<dbReference type="Gene3D" id="3.30.40.10">
    <property type="entry name" value="Zinc/RING finger domain, C3HC4 (zinc finger)"/>
    <property type="match status" value="1"/>
</dbReference>
<dbReference type="SUPFAM" id="SSF63712">
    <property type="entry name" value="Nicotinic receptor ligand binding domain-like"/>
    <property type="match status" value="1"/>
</dbReference>
<dbReference type="PANTHER" id="PTHR25465">
    <property type="entry name" value="B-BOX DOMAIN CONTAINING"/>
    <property type="match status" value="1"/>
</dbReference>
<keyword evidence="4 20" id="KW-0812">Transmembrane</keyword>
<organism evidence="26 27">
    <name type="scientific">Pleuronectes platessa</name>
    <name type="common">European plaice</name>
    <dbReference type="NCBI Taxonomy" id="8262"/>
    <lineage>
        <taxon>Eukaryota</taxon>
        <taxon>Metazoa</taxon>
        <taxon>Chordata</taxon>
        <taxon>Craniata</taxon>
        <taxon>Vertebrata</taxon>
        <taxon>Euteleostomi</taxon>
        <taxon>Actinopterygii</taxon>
        <taxon>Neopterygii</taxon>
        <taxon>Teleostei</taxon>
        <taxon>Neoteleostei</taxon>
        <taxon>Acanthomorphata</taxon>
        <taxon>Carangaria</taxon>
        <taxon>Pleuronectiformes</taxon>
        <taxon>Pleuronectoidei</taxon>
        <taxon>Pleuronectidae</taxon>
        <taxon>Pleuronectes</taxon>
    </lineage>
</organism>
<dbReference type="InterPro" id="IPR001841">
    <property type="entry name" value="Znf_RING"/>
</dbReference>
<evidence type="ECO:0000256" key="15">
    <source>
        <dbReference type="ARBA" id="ARBA00023180"/>
    </source>
</evidence>
<dbReference type="PROSITE" id="PS00518">
    <property type="entry name" value="ZF_RING_1"/>
    <property type="match status" value="1"/>
</dbReference>
<evidence type="ECO:0000256" key="13">
    <source>
        <dbReference type="ARBA" id="ARBA00023157"/>
    </source>
</evidence>
<evidence type="ECO:0000256" key="14">
    <source>
        <dbReference type="ARBA" id="ARBA00023170"/>
    </source>
</evidence>
<dbReference type="Pfam" id="PF02931">
    <property type="entry name" value="Neur_chan_LBD"/>
    <property type="match status" value="1"/>
</dbReference>
<dbReference type="PRINTS" id="PR00252">
    <property type="entry name" value="NRIONCHANNEL"/>
</dbReference>
<evidence type="ECO:0000256" key="22">
    <source>
        <dbReference type="SAM" id="MobiDB-lite"/>
    </source>
</evidence>
<evidence type="ECO:0000256" key="10">
    <source>
        <dbReference type="ARBA" id="ARBA00023018"/>
    </source>
</evidence>
<evidence type="ECO:0000259" key="23">
    <source>
        <dbReference type="PROSITE" id="PS50089"/>
    </source>
</evidence>
<dbReference type="GO" id="GO:0005737">
    <property type="term" value="C:cytoplasm"/>
    <property type="evidence" value="ECO:0007669"/>
    <property type="project" value="UniProtKB-ARBA"/>
</dbReference>
<dbReference type="FunFam" id="2.60.120.920:FF:000004">
    <property type="entry name" value="Butyrophilin subfamily 1 member A1"/>
    <property type="match status" value="1"/>
</dbReference>
<feature type="compositionally biased region" description="Gly residues" evidence="22">
    <location>
        <begin position="947"/>
        <end position="958"/>
    </location>
</feature>
<keyword evidence="17 20" id="KW-0407">Ion channel</keyword>
<dbReference type="CDD" id="cd19769">
    <property type="entry name" value="Bbox2_TRIM16-like"/>
    <property type="match status" value="1"/>
</dbReference>
<evidence type="ECO:0000256" key="18">
    <source>
        <dbReference type="ARBA" id="ARBA00034099"/>
    </source>
</evidence>
<dbReference type="Pfam" id="PF25600">
    <property type="entry name" value="TRIM_CC"/>
    <property type="match status" value="1"/>
</dbReference>
<reference evidence="26" key="1">
    <citation type="submission" date="2020-03" db="EMBL/GenBank/DDBJ databases">
        <authorList>
            <person name="Weist P."/>
        </authorList>
    </citation>
    <scope>NUCLEOTIDE SEQUENCE</scope>
</reference>
<dbReference type="InterPro" id="IPR006202">
    <property type="entry name" value="Neur_chan_lig-bd"/>
</dbReference>
<dbReference type="NCBIfam" id="TIGR00860">
    <property type="entry name" value="LIC"/>
    <property type="match status" value="1"/>
</dbReference>
<dbReference type="InterPro" id="IPR013320">
    <property type="entry name" value="ConA-like_dom_sf"/>
</dbReference>
<keyword evidence="27" id="KW-1185">Reference proteome</keyword>
<keyword evidence="14" id="KW-0675">Receptor</keyword>
<dbReference type="InterPro" id="IPR017907">
    <property type="entry name" value="Znf_RING_CS"/>
</dbReference>
<dbReference type="GO" id="GO:0045211">
    <property type="term" value="C:postsynaptic membrane"/>
    <property type="evidence" value="ECO:0007669"/>
    <property type="project" value="InterPro"/>
</dbReference>
<evidence type="ECO:0000256" key="5">
    <source>
        <dbReference type="ARBA" id="ARBA00022723"/>
    </source>
</evidence>
<dbReference type="PRINTS" id="PR00254">
    <property type="entry name" value="NICOTINICR"/>
</dbReference>
<dbReference type="InterPro" id="IPR027370">
    <property type="entry name" value="Znf-RING_euk"/>
</dbReference>
<keyword evidence="2" id="KW-1003">Cell membrane</keyword>
<evidence type="ECO:0000256" key="4">
    <source>
        <dbReference type="ARBA" id="ARBA00022692"/>
    </source>
</evidence>
<keyword evidence="13" id="KW-1015">Disulfide bond</keyword>
<dbReference type="InterPro" id="IPR058030">
    <property type="entry name" value="TRIM8/14/16/25/29/45/65_CC"/>
</dbReference>
<keyword evidence="8" id="KW-0391">Immunity</keyword>
<dbReference type="SUPFAM" id="SSF90112">
    <property type="entry name" value="Neurotransmitter-gated ion-channel transmembrane pore"/>
    <property type="match status" value="2"/>
</dbReference>
<dbReference type="CDD" id="cd19051">
    <property type="entry name" value="LGIC_TM_cation"/>
    <property type="match status" value="1"/>
</dbReference>
<feature type="region of interest" description="Disordered" evidence="22">
    <location>
        <begin position="914"/>
        <end position="965"/>
    </location>
</feature>
<gene>
    <name evidence="26" type="ORF">PLEPLA_LOCUS25801</name>
</gene>
<dbReference type="Proteomes" id="UP001153269">
    <property type="component" value="Unassembled WGS sequence"/>
</dbReference>
<dbReference type="GO" id="GO:0004888">
    <property type="term" value="F:transmembrane signaling receptor activity"/>
    <property type="evidence" value="ECO:0007669"/>
    <property type="project" value="InterPro"/>
</dbReference>
<dbReference type="SUPFAM" id="SSF57850">
    <property type="entry name" value="RING/U-box"/>
    <property type="match status" value="1"/>
</dbReference>
<dbReference type="InterPro" id="IPR003879">
    <property type="entry name" value="Butyrophylin_SPRY"/>
</dbReference>
<dbReference type="Gene3D" id="3.30.160.60">
    <property type="entry name" value="Classic Zinc Finger"/>
    <property type="match status" value="1"/>
</dbReference>
<dbReference type="Gene3D" id="2.60.120.920">
    <property type="match status" value="1"/>
</dbReference>
<dbReference type="InterPro" id="IPR036734">
    <property type="entry name" value="Neur_chan_lig-bd_sf"/>
</dbReference>
<dbReference type="InterPro" id="IPR003877">
    <property type="entry name" value="SPRY_dom"/>
</dbReference>
<dbReference type="GO" id="GO:0008270">
    <property type="term" value="F:zinc ion binding"/>
    <property type="evidence" value="ECO:0007669"/>
    <property type="project" value="UniProtKB-KW"/>
</dbReference>
<dbReference type="PROSITE" id="PS50188">
    <property type="entry name" value="B302_SPRY"/>
    <property type="match status" value="1"/>
</dbReference>
<dbReference type="PROSITE" id="PS50089">
    <property type="entry name" value="ZF_RING_2"/>
    <property type="match status" value="1"/>
</dbReference>
<dbReference type="InterPro" id="IPR038050">
    <property type="entry name" value="Neuro_actylchol_rec"/>
</dbReference>
<dbReference type="CDD" id="cd13733">
    <property type="entry name" value="SPRY_PRY_C-I_1"/>
    <property type="match status" value="1"/>
</dbReference>
<evidence type="ECO:0000256" key="3">
    <source>
        <dbReference type="ARBA" id="ARBA00022588"/>
    </source>
</evidence>
<dbReference type="InterPro" id="IPR002394">
    <property type="entry name" value="Nicotinic_acetylcholine_rcpt"/>
</dbReference>
<keyword evidence="1 20" id="KW-0813">Transport</keyword>
<evidence type="ECO:0000313" key="26">
    <source>
        <dbReference type="EMBL" id="CAB1437791.1"/>
    </source>
</evidence>
<comment type="similarity">
    <text evidence="20">Belongs to the ligand-gated ion channel (TC 1.A.9) family.</text>
</comment>
<dbReference type="InterPro" id="IPR006029">
    <property type="entry name" value="Neurotrans-gated_channel_TM"/>
</dbReference>
<dbReference type="Pfam" id="PF00643">
    <property type="entry name" value="zf-B_box"/>
    <property type="match status" value="1"/>
</dbReference>
<feature type="compositionally biased region" description="Polar residues" evidence="22">
    <location>
        <begin position="914"/>
        <end position="938"/>
    </location>
</feature>
<dbReference type="AlphaFoldDB" id="A0A9N7UVW2"/>
<evidence type="ECO:0000259" key="25">
    <source>
        <dbReference type="PROSITE" id="PS50188"/>
    </source>
</evidence>
<dbReference type="Gene3D" id="2.70.170.10">
    <property type="entry name" value="Neurotransmitter-gated ion-channel ligand-binding domain"/>
    <property type="match status" value="1"/>
</dbReference>
<dbReference type="InterPro" id="IPR043136">
    <property type="entry name" value="B30.2/SPRY_sf"/>
</dbReference>
<dbReference type="PROSITE" id="PS00236">
    <property type="entry name" value="NEUROTR_ION_CHANNEL"/>
    <property type="match status" value="1"/>
</dbReference>
<keyword evidence="21" id="KW-0175">Coiled coil</keyword>